<dbReference type="Gene3D" id="2.130.10.10">
    <property type="entry name" value="YVTN repeat-like/Quinoprotein amine dehydrogenase"/>
    <property type="match status" value="1"/>
</dbReference>
<dbReference type="PROSITE" id="PS50294">
    <property type="entry name" value="WD_REPEATS_REGION"/>
    <property type="match status" value="3"/>
</dbReference>
<dbReference type="InterPro" id="IPR022052">
    <property type="entry name" value="Histone-bd_RBBP4-like_N"/>
</dbReference>
<dbReference type="InterPro" id="IPR051972">
    <property type="entry name" value="Glutamate-rich_WD_repeat"/>
</dbReference>
<feature type="compositionally biased region" description="Basic and acidic residues" evidence="7">
    <location>
        <begin position="409"/>
        <end position="419"/>
    </location>
</feature>
<evidence type="ECO:0000313" key="10">
    <source>
        <dbReference type="WBParaSite" id="MhA1_Contig1986.frz3.gene6"/>
    </source>
</evidence>
<dbReference type="InterPro" id="IPR015943">
    <property type="entry name" value="WD40/YVTN_repeat-like_dom_sf"/>
</dbReference>
<feature type="region of interest" description="Disordered" evidence="7">
    <location>
        <begin position="389"/>
        <end position="420"/>
    </location>
</feature>
<keyword evidence="3" id="KW-0677">Repeat</keyword>
<dbReference type="InterPro" id="IPR019775">
    <property type="entry name" value="WD40_repeat_CS"/>
</dbReference>
<evidence type="ECO:0000313" key="9">
    <source>
        <dbReference type="Proteomes" id="UP000095281"/>
    </source>
</evidence>
<feature type="compositionally biased region" description="Acidic residues" evidence="7">
    <location>
        <begin position="118"/>
        <end position="129"/>
    </location>
</feature>
<evidence type="ECO:0000256" key="3">
    <source>
        <dbReference type="ARBA" id="ARBA00022737"/>
    </source>
</evidence>
<accession>A0A1I8BD67</accession>
<feature type="repeat" description="WD" evidence="6">
    <location>
        <begin position="258"/>
        <end position="294"/>
    </location>
</feature>
<evidence type="ECO:0000256" key="7">
    <source>
        <dbReference type="SAM" id="MobiDB-lite"/>
    </source>
</evidence>
<dbReference type="InterPro" id="IPR036322">
    <property type="entry name" value="WD40_repeat_dom_sf"/>
</dbReference>
<keyword evidence="4" id="KW-0539">Nucleus</keyword>
<dbReference type="Pfam" id="PF00400">
    <property type="entry name" value="WD40"/>
    <property type="match status" value="3"/>
</dbReference>
<comment type="subcellular location">
    <subcellularLocation>
        <location evidence="1">Nucleus</location>
    </subcellularLocation>
</comment>
<evidence type="ECO:0000256" key="2">
    <source>
        <dbReference type="ARBA" id="ARBA00022574"/>
    </source>
</evidence>
<dbReference type="Pfam" id="PF12265">
    <property type="entry name" value="CAF1C_H4-bd"/>
    <property type="match status" value="1"/>
</dbReference>
<dbReference type="AlphaFoldDB" id="A0A1I8BD67"/>
<dbReference type="GO" id="GO:0005730">
    <property type="term" value="C:nucleolus"/>
    <property type="evidence" value="ECO:0007669"/>
    <property type="project" value="TreeGrafter"/>
</dbReference>
<dbReference type="SUPFAM" id="SSF50978">
    <property type="entry name" value="WD40 repeat-like"/>
    <property type="match status" value="1"/>
</dbReference>
<feature type="compositionally biased region" description="Basic and acidic residues" evidence="7">
    <location>
        <begin position="99"/>
        <end position="109"/>
    </location>
</feature>
<dbReference type="WBParaSite" id="MhA1_Contig1986.frz3.gene6">
    <property type="protein sequence ID" value="MhA1_Contig1986.frz3.gene6"/>
    <property type="gene ID" value="MhA1_Contig1986.frz3.gene6"/>
</dbReference>
<evidence type="ECO:0000256" key="1">
    <source>
        <dbReference type="ARBA" id="ARBA00004123"/>
    </source>
</evidence>
<dbReference type="PROSITE" id="PS50082">
    <property type="entry name" value="WD_REPEATS_2"/>
    <property type="match status" value="3"/>
</dbReference>
<dbReference type="PRINTS" id="PR00320">
    <property type="entry name" value="GPROTEINBRPT"/>
</dbReference>
<name>A0A1I8BD67_MELHA</name>
<dbReference type="PROSITE" id="PS00678">
    <property type="entry name" value="WD_REPEATS_1"/>
    <property type="match status" value="1"/>
</dbReference>
<dbReference type="OMA" id="RHWKPNA"/>
<protein>
    <recommendedName>
        <fullName evidence="5">Glutamate-rich WD repeat-containing protein 1</fullName>
    </recommendedName>
</protein>
<dbReference type="PANTHER" id="PTHR45903">
    <property type="entry name" value="GLUTAMATE-RICH WD REPEAT-CONTAINING PROTEIN 1"/>
    <property type="match status" value="1"/>
</dbReference>
<dbReference type="InterPro" id="IPR020472">
    <property type="entry name" value="WD40_PAC1"/>
</dbReference>
<feature type="region of interest" description="Disordered" evidence="7">
    <location>
        <begin position="96"/>
        <end position="142"/>
    </location>
</feature>
<sequence length="466" mass="52416">MDLDVVKKKARVYVPGMSRSIKETEELTYDPKAYLLLHTFETEYPCLSFDVIPDSLGVNRQSYPMTAWIVTGTQADKLHSNQLLVMRLSNMHANKSALKAKENESKNDDGESSSSSDESTDEEDEEDEANIVNNRPGKKEPKMHASLISHHGGVNRIKFQRLGSSDVCAVWNDQRKVQIWNLNPFISSIENISPSEPIKSITLKNEKPLFSKEHSAEGFALAWSSLQTGSLASGDHHRKIFLWKMTEGGKWIVDTNALTDHSGSVEDLVWSPTEESLLVSCSTDRTIRLWDVRSPPRQACVCTIKDAHEADVNVLSWNAGTDPLIVSGGDDGALFIWSLKTIQYNQPVAKFIHHRKPITSVEWSPHDSTVFMASGEDDQTTIWDLALEADEPKYSNGNEEDEEMEEDKADEKKTKKNDGVEQLPPQLLFIHMGQKEVKEVHWHQQCPGLTLTTSLDGFHLFKTINS</sequence>
<dbReference type="InterPro" id="IPR001680">
    <property type="entry name" value="WD40_rpt"/>
</dbReference>
<feature type="repeat" description="WD" evidence="6">
    <location>
        <begin position="305"/>
        <end position="341"/>
    </location>
</feature>
<dbReference type="PANTHER" id="PTHR45903:SF1">
    <property type="entry name" value="GLUTAMATE-RICH WD REPEAT-CONTAINING PROTEIN 1"/>
    <property type="match status" value="1"/>
</dbReference>
<dbReference type="SMART" id="SM00320">
    <property type="entry name" value="WD40"/>
    <property type="match status" value="6"/>
</dbReference>
<dbReference type="GO" id="GO:0042254">
    <property type="term" value="P:ribosome biogenesis"/>
    <property type="evidence" value="ECO:0007669"/>
    <property type="project" value="TreeGrafter"/>
</dbReference>
<feature type="domain" description="Histone-binding protein RBBP4-like N-terminal" evidence="8">
    <location>
        <begin position="25"/>
        <end position="92"/>
    </location>
</feature>
<keyword evidence="2 6" id="KW-0853">WD repeat</keyword>
<reference evidence="10" key="1">
    <citation type="submission" date="2016-11" db="UniProtKB">
        <authorList>
            <consortium name="WormBaseParasite"/>
        </authorList>
    </citation>
    <scope>IDENTIFICATION</scope>
</reference>
<dbReference type="Proteomes" id="UP000095281">
    <property type="component" value="Unplaced"/>
</dbReference>
<organism evidence="9 10">
    <name type="scientific">Meloidogyne hapla</name>
    <name type="common">Root-knot nematode worm</name>
    <dbReference type="NCBI Taxonomy" id="6305"/>
    <lineage>
        <taxon>Eukaryota</taxon>
        <taxon>Metazoa</taxon>
        <taxon>Ecdysozoa</taxon>
        <taxon>Nematoda</taxon>
        <taxon>Chromadorea</taxon>
        <taxon>Rhabditida</taxon>
        <taxon>Tylenchina</taxon>
        <taxon>Tylenchomorpha</taxon>
        <taxon>Tylenchoidea</taxon>
        <taxon>Meloidogynidae</taxon>
        <taxon>Meloidogyninae</taxon>
        <taxon>Meloidogyne</taxon>
    </lineage>
</organism>
<evidence type="ECO:0000259" key="8">
    <source>
        <dbReference type="Pfam" id="PF12265"/>
    </source>
</evidence>
<feature type="compositionally biased region" description="Acidic residues" evidence="7">
    <location>
        <begin position="398"/>
        <end position="408"/>
    </location>
</feature>
<proteinExistence type="predicted"/>
<evidence type="ECO:0000256" key="4">
    <source>
        <dbReference type="ARBA" id="ARBA00023242"/>
    </source>
</evidence>
<evidence type="ECO:0000256" key="6">
    <source>
        <dbReference type="PROSITE-ProRule" id="PRU00221"/>
    </source>
</evidence>
<feature type="repeat" description="WD" evidence="6">
    <location>
        <begin position="351"/>
        <end position="385"/>
    </location>
</feature>
<keyword evidence="9" id="KW-1185">Reference proteome</keyword>
<evidence type="ECO:0000256" key="5">
    <source>
        <dbReference type="ARBA" id="ARBA00040876"/>
    </source>
</evidence>